<dbReference type="Proteomes" id="UP000600214">
    <property type="component" value="Unassembled WGS sequence"/>
</dbReference>
<dbReference type="EMBL" id="BMIA01000001">
    <property type="protein sequence ID" value="GGH25942.1"/>
    <property type="molecule type" value="Genomic_DNA"/>
</dbReference>
<keyword evidence="2" id="KW-1015">Disulfide bond</keyword>
<dbReference type="Pfam" id="PF14498">
    <property type="entry name" value="Glyco_hyd_65N_2"/>
    <property type="match status" value="1"/>
</dbReference>
<evidence type="ECO:0000256" key="2">
    <source>
        <dbReference type="ARBA" id="ARBA00023157"/>
    </source>
</evidence>
<keyword evidence="1" id="KW-0732">Signal</keyword>
<protein>
    <submittedName>
        <fullName evidence="5">Alpha/beta hydrolase</fullName>
    </submittedName>
</protein>
<evidence type="ECO:0000313" key="5">
    <source>
        <dbReference type="EMBL" id="GGH25942.1"/>
    </source>
</evidence>
<dbReference type="SUPFAM" id="SSF48208">
    <property type="entry name" value="Six-hairpin glycosidases"/>
    <property type="match status" value="1"/>
</dbReference>
<dbReference type="PANTHER" id="PTHR31084">
    <property type="entry name" value="ALPHA-L-FUCOSIDASE 2"/>
    <property type="match status" value="1"/>
</dbReference>
<evidence type="ECO:0000313" key="6">
    <source>
        <dbReference type="Proteomes" id="UP000600214"/>
    </source>
</evidence>
<evidence type="ECO:0000256" key="3">
    <source>
        <dbReference type="SAM" id="MobiDB-lite"/>
    </source>
</evidence>
<dbReference type="Gene3D" id="1.50.10.10">
    <property type="match status" value="1"/>
</dbReference>
<evidence type="ECO:0000256" key="1">
    <source>
        <dbReference type="ARBA" id="ARBA00022729"/>
    </source>
</evidence>
<keyword evidence="6" id="KW-1185">Reference proteome</keyword>
<dbReference type="InterPro" id="IPR012341">
    <property type="entry name" value="6hp_glycosidase-like_sf"/>
</dbReference>
<feature type="domain" description="LamG-like jellyroll fold" evidence="4">
    <location>
        <begin position="21"/>
        <end position="154"/>
    </location>
</feature>
<reference evidence="6" key="1">
    <citation type="journal article" date="2019" name="Int. J. Syst. Evol. Microbiol.">
        <title>The Global Catalogue of Microorganisms (GCM) 10K type strain sequencing project: providing services to taxonomists for standard genome sequencing and annotation.</title>
        <authorList>
            <consortium name="The Broad Institute Genomics Platform"/>
            <consortium name="The Broad Institute Genome Sequencing Center for Infectious Disease"/>
            <person name="Wu L."/>
            <person name="Ma J."/>
        </authorList>
    </citation>
    <scope>NUCLEOTIDE SEQUENCE [LARGE SCALE GENOMIC DNA]</scope>
    <source>
        <strain evidence="6">CGMCC 1.15288</strain>
    </source>
</reference>
<name>A0ABQ1YJ28_9BACT</name>
<keyword evidence="5" id="KW-0378">Hydrolase</keyword>
<dbReference type="Gene3D" id="2.60.120.200">
    <property type="match status" value="1"/>
</dbReference>
<dbReference type="InterPro" id="IPR013320">
    <property type="entry name" value="ConA-like_dom_sf"/>
</dbReference>
<comment type="caution">
    <text evidence="5">The sequence shown here is derived from an EMBL/GenBank/DDBJ whole genome shotgun (WGS) entry which is preliminary data.</text>
</comment>
<dbReference type="PANTHER" id="PTHR31084:SF0">
    <property type="entry name" value="ALPHA-L-FUCOSIDASE 2"/>
    <property type="match status" value="1"/>
</dbReference>
<dbReference type="InterPro" id="IPR054363">
    <property type="entry name" value="GH95_cat"/>
</dbReference>
<dbReference type="Pfam" id="PF22124">
    <property type="entry name" value="Glyco_hydro_95_cat"/>
    <property type="match status" value="1"/>
</dbReference>
<dbReference type="GO" id="GO:0016787">
    <property type="term" value="F:hydrolase activity"/>
    <property type="evidence" value="ECO:0007669"/>
    <property type="project" value="UniProtKB-KW"/>
</dbReference>
<dbReference type="InterPro" id="IPR027414">
    <property type="entry name" value="GH95_N_dom"/>
</dbReference>
<gene>
    <name evidence="5" type="ORF">GCM10007423_10560</name>
</gene>
<feature type="region of interest" description="Disordered" evidence="3">
    <location>
        <begin position="683"/>
        <end position="705"/>
    </location>
</feature>
<accession>A0ABQ1YJ28</accession>
<evidence type="ECO:0000259" key="4">
    <source>
        <dbReference type="SMART" id="SM00560"/>
    </source>
</evidence>
<dbReference type="InterPro" id="IPR049053">
    <property type="entry name" value="AFCA-like_C"/>
</dbReference>
<feature type="compositionally biased region" description="Polar residues" evidence="3">
    <location>
        <begin position="683"/>
        <end position="692"/>
    </location>
</feature>
<sequence>MFSAESGIWQARHSPELDLTDEITLEATVYLPAKQHEGARIIDKFQSNNGSGGFVLGIGKDNKLWMVAGQEHLSSQHSIPLNQWVRLVGTFSKSKGQFKLYLNENEAAASTRTPLLPMTRTNFPLRIGSDSDGRNNFAGRIRQVAVYGQYLSKQQVLASRRPTQPILEWRFDAESQSEYASAMRGGQKLVKLRKVTGVERFGDTSDILWYRNPANQWETALPIGNGRLGAMIFGGPDRERLQLNDITVWSGSPQPDADRPDAYKHLPEVRKAIRDQNYMLAEKLTDAYMTSPAPYTASYQTLGDLSLQFELPKGAATQYKRWLDIGRAISGVSFKIGETLFSRETFSSAADQAIVSLIKSSVKGGVSFTLDLTRLENSVTVAQGSNMLVMKGNTGKTLDYEVQIKVALTGGSVKATGNELAIKDADQVMLYLTAGTSYTLDPAKAYRGEDPHARVSRQMAVVSGKSYQELLGRHIADYQQYFNRVRLDLGNSDAAALPTDERLMQYGDGKKDPSFASLFYHYGRYLLISSSRPDNLLPSNSQGIWGDGLSLPWLCDYKSNINYQMNYWPAEQSNLSELHLPMLRQTQSLQAAGAKTAKTYFGPETPGWYYGYTTNGWGWTSPGAWLPWGVFAGGSGWACQHLWEHYAFTRDKQYLQSIYPTLKGAAEFYLATMIEDENGNLITSPSTSPENTFKTDDGQKGSVSEGNTMERSIIWDLFDNIAHATQVLGADADFGTKVAAARDKIRKLQIGRNGQLMEWGKDWDMNSDDPEHRHVSHLFALHPGHQITALGTPELATAAKKSLQLRGNDGTGWSIAWKENFWARLRDGNQVHTLLSNQLRYTGQTRTIMAGAGGTYPNLFDAHPPFQIDGNFGAVSGMTETLLQSMETYAPDKYIIDLLPALPSQWAAGSVRGLRARGGFEIGIQWADGLPARVAVESLNGEKCVVRSAVALAVEGAQLSSKPDKNGFLLEFDTEKGGVYQLIKK</sequence>
<dbReference type="InterPro" id="IPR008928">
    <property type="entry name" value="6-hairpin_glycosidase_sf"/>
</dbReference>
<proteinExistence type="predicted"/>
<dbReference type="Pfam" id="PF13385">
    <property type="entry name" value="Laminin_G_3"/>
    <property type="match status" value="1"/>
</dbReference>
<dbReference type="Pfam" id="PF21307">
    <property type="entry name" value="Glyco_hydro_95_C"/>
    <property type="match status" value="1"/>
</dbReference>
<dbReference type="SUPFAM" id="SSF49899">
    <property type="entry name" value="Concanavalin A-like lectins/glucanases"/>
    <property type="match status" value="1"/>
</dbReference>
<organism evidence="5 6">
    <name type="scientific">Dyadobacter endophyticus</name>
    <dbReference type="NCBI Taxonomy" id="1749036"/>
    <lineage>
        <taxon>Bacteria</taxon>
        <taxon>Pseudomonadati</taxon>
        <taxon>Bacteroidota</taxon>
        <taxon>Cytophagia</taxon>
        <taxon>Cytophagales</taxon>
        <taxon>Spirosomataceae</taxon>
        <taxon>Dyadobacter</taxon>
    </lineage>
</organism>
<dbReference type="InterPro" id="IPR006558">
    <property type="entry name" value="LamG-like"/>
</dbReference>
<dbReference type="SMART" id="SM00560">
    <property type="entry name" value="LamGL"/>
    <property type="match status" value="1"/>
</dbReference>